<proteinExistence type="predicted"/>
<sequence length="252" mass="28034">MVLLCNGVTAAEAVNNNPPQIRLDSSFCSFLLQPKEFETKLVLKIQLCCGSCNKKLKDNLKMKGLETVTMDVEKSLVTVKSGAVNLTELRSYFKDELKKDVEIIDPVEVKIPACKKEEDAGIAIKKERDDEATKKKIESSTAAFDMKYRGVGEEDKGKDDGITGEKEKGSSRGRKAKVFVVDVASKERGRGDESGSSKKGEDCDGTRNANAEIYYRRNNSVKIFHCDFLPVKGVDVPYEMFNDENPHSCFIL</sequence>
<gene>
    <name evidence="1" type="ORF">OWV82_021794</name>
</gene>
<accession>A0ACC1X462</accession>
<evidence type="ECO:0000313" key="2">
    <source>
        <dbReference type="Proteomes" id="UP001164539"/>
    </source>
</evidence>
<comment type="caution">
    <text evidence="1">The sequence shown here is derived from an EMBL/GenBank/DDBJ whole genome shotgun (WGS) entry which is preliminary data.</text>
</comment>
<protein>
    <submittedName>
        <fullName evidence="1">Heavy metal-associated domain</fullName>
    </submittedName>
</protein>
<evidence type="ECO:0000313" key="1">
    <source>
        <dbReference type="EMBL" id="KAJ4704955.1"/>
    </source>
</evidence>
<name>A0ACC1X462_MELAZ</name>
<dbReference type="Proteomes" id="UP001164539">
    <property type="component" value="Chromosome 12"/>
</dbReference>
<organism evidence="1 2">
    <name type="scientific">Melia azedarach</name>
    <name type="common">Chinaberry tree</name>
    <dbReference type="NCBI Taxonomy" id="155640"/>
    <lineage>
        <taxon>Eukaryota</taxon>
        <taxon>Viridiplantae</taxon>
        <taxon>Streptophyta</taxon>
        <taxon>Embryophyta</taxon>
        <taxon>Tracheophyta</taxon>
        <taxon>Spermatophyta</taxon>
        <taxon>Magnoliopsida</taxon>
        <taxon>eudicotyledons</taxon>
        <taxon>Gunneridae</taxon>
        <taxon>Pentapetalae</taxon>
        <taxon>rosids</taxon>
        <taxon>malvids</taxon>
        <taxon>Sapindales</taxon>
        <taxon>Meliaceae</taxon>
        <taxon>Melia</taxon>
    </lineage>
</organism>
<reference evidence="1 2" key="1">
    <citation type="journal article" date="2023" name="Science">
        <title>Complex scaffold remodeling in plant triterpene biosynthesis.</title>
        <authorList>
            <person name="De La Pena R."/>
            <person name="Hodgson H."/>
            <person name="Liu J.C."/>
            <person name="Stephenson M.J."/>
            <person name="Martin A.C."/>
            <person name="Owen C."/>
            <person name="Harkess A."/>
            <person name="Leebens-Mack J."/>
            <person name="Jimenez L.E."/>
            <person name="Osbourn A."/>
            <person name="Sattely E.S."/>
        </authorList>
    </citation>
    <scope>NUCLEOTIDE SEQUENCE [LARGE SCALE GENOMIC DNA]</scope>
    <source>
        <strain evidence="2">cv. JPN11</strain>
        <tissue evidence="1">Leaf</tissue>
    </source>
</reference>
<dbReference type="EMBL" id="CM051405">
    <property type="protein sequence ID" value="KAJ4704955.1"/>
    <property type="molecule type" value="Genomic_DNA"/>
</dbReference>
<keyword evidence="2" id="KW-1185">Reference proteome</keyword>